<keyword evidence="8" id="KW-1036">Host cytoplasmic vesicle</keyword>
<dbReference type="PROSITE" id="PS51194">
    <property type="entry name" value="HELICASE_CTER"/>
    <property type="match status" value="1"/>
</dbReference>
<evidence type="ECO:0000256" key="16">
    <source>
        <dbReference type="ARBA" id="ARBA00022679"/>
    </source>
</evidence>
<dbReference type="InterPro" id="IPR007094">
    <property type="entry name" value="RNA-dir_pol_PSvirus"/>
</dbReference>
<dbReference type="Pfam" id="PF00270">
    <property type="entry name" value="DEAD"/>
    <property type="match status" value="1"/>
</dbReference>
<comment type="function">
    <text evidence="29">Has helicase activity. It may be involved in replication.</text>
</comment>
<evidence type="ECO:0000256" key="3">
    <source>
        <dbReference type="ARBA" id="ARBA00004328"/>
    </source>
</evidence>
<dbReference type="InterPro" id="IPR031159">
    <property type="entry name" value="HC_PRO_CPD_dom"/>
</dbReference>
<keyword evidence="10" id="KW-0191">Covalent protein-RNA linkage</keyword>
<proteinExistence type="inferred from homology"/>
<dbReference type="GO" id="GO:0016818">
    <property type="term" value="F:hydrolase activity, acting on acid anhydrides, in phosphorus-containing anhydrides"/>
    <property type="evidence" value="ECO:0007669"/>
    <property type="project" value="InterPro"/>
</dbReference>
<evidence type="ECO:0000256" key="13">
    <source>
        <dbReference type="ARBA" id="ARBA00022581"/>
    </source>
</evidence>
<dbReference type="GO" id="GO:0005198">
    <property type="term" value="F:structural molecule activity"/>
    <property type="evidence" value="ECO:0007669"/>
    <property type="project" value="InterPro"/>
</dbReference>
<dbReference type="Pfam" id="PF08440">
    <property type="entry name" value="Poty_PP"/>
    <property type="match status" value="1"/>
</dbReference>
<keyword evidence="9" id="KW-1139">Helical capsid protein</keyword>
<keyword evidence="18" id="KW-0547">Nucleotide-binding</keyword>
<evidence type="ECO:0000256" key="24">
    <source>
        <dbReference type="ARBA" id="ARBA00022953"/>
    </source>
</evidence>
<dbReference type="InterPro" id="IPR043128">
    <property type="entry name" value="Rev_trsase/Diguanyl_cyclase"/>
</dbReference>
<dbReference type="Gene3D" id="3.30.70.270">
    <property type="match status" value="1"/>
</dbReference>
<evidence type="ECO:0000256" key="22">
    <source>
        <dbReference type="ARBA" id="ARBA00022840"/>
    </source>
</evidence>
<comment type="catalytic activity">
    <reaction evidence="1">
        <text>Hydrolyzes glutaminyl bonds, and activity is further restricted by preferences for the amino acids in P6 - P1' that vary with the species of potyvirus, e.g. Glu-Xaa-Xaa-Tyr-Xaa-Gln-|-(Ser or Gly) for the enzyme from tobacco etch virus. The natural substrate is the viral polyprotein, but other proteins and oligopeptides containing the appropriate consensus sequence are also cleaved.</text>
        <dbReference type="EC" id="3.4.22.44"/>
    </reaction>
</comment>
<feature type="domain" description="Peptidase C6" evidence="40">
    <location>
        <begin position="730"/>
        <end position="852"/>
    </location>
</feature>
<keyword evidence="11" id="KW-0597">Phosphoprotein</keyword>
<dbReference type="PROSITE" id="PS51192">
    <property type="entry name" value="HELICASE_ATP_BIND_1"/>
    <property type="match status" value="1"/>
</dbReference>
<evidence type="ECO:0000256" key="30">
    <source>
        <dbReference type="ARBA" id="ARBA00034080"/>
    </source>
</evidence>
<dbReference type="Pfam" id="PF00271">
    <property type="entry name" value="Helicase_C"/>
    <property type="match status" value="1"/>
</dbReference>
<accession>A0A1X9ZM32</accession>
<reference evidence="42" key="2">
    <citation type="submission" date="2017-02" db="EMBL/GenBank/DDBJ databases">
        <authorList>
            <person name="Peterson S.W."/>
        </authorList>
    </citation>
    <scope>NUCLEOTIDE SEQUENCE</scope>
    <source>
        <strain evidence="42">Han1</strain>
    </source>
</reference>
<dbReference type="GO" id="GO:0003723">
    <property type="term" value="F:RNA binding"/>
    <property type="evidence" value="ECO:0007669"/>
    <property type="project" value="InterPro"/>
</dbReference>
<dbReference type="Gene3D" id="2.40.10.10">
    <property type="entry name" value="Trypsin-like serine proteases"/>
    <property type="match status" value="2"/>
</dbReference>
<evidence type="ECO:0000256" key="12">
    <source>
        <dbReference type="ARBA" id="ARBA00022561"/>
    </source>
</evidence>
<dbReference type="RefSeq" id="YP_009373261.1">
    <property type="nucleotide sequence ID" value="NC_034835.1"/>
</dbReference>
<dbReference type="SUPFAM" id="SSF50494">
    <property type="entry name" value="Trypsin-like serine proteases"/>
    <property type="match status" value="1"/>
</dbReference>
<keyword evidence="15" id="KW-0645">Protease</keyword>
<evidence type="ECO:0000256" key="18">
    <source>
        <dbReference type="ARBA" id="ARBA00022741"/>
    </source>
</evidence>
<keyword evidence="17" id="KW-0548">Nucleotidyltransferase</keyword>
<feature type="active site" description="For helper component proteinase activity" evidence="33">
    <location>
        <position position="738"/>
    </location>
</feature>
<dbReference type="KEGG" id="vg:32928438"/>
<evidence type="ECO:0000256" key="6">
    <source>
        <dbReference type="ARBA" id="ARBA00022463"/>
    </source>
</evidence>
<keyword evidence="6" id="KW-0941">Suppressor of RNA silencing</keyword>
<dbReference type="SUPFAM" id="SSF52540">
    <property type="entry name" value="P-loop containing nucleoside triphosphate hydrolases"/>
    <property type="match status" value="1"/>
</dbReference>
<comment type="function">
    <text evidence="26">Has RNA-binding and proteolytic activities.</text>
</comment>
<feature type="domain" description="Peptidase S30" evidence="41">
    <location>
        <begin position="242"/>
        <end position="396"/>
    </location>
</feature>
<evidence type="ECO:0000256" key="29">
    <source>
        <dbReference type="ARBA" id="ARBA00029422"/>
    </source>
</evidence>
<comment type="subcellular location">
    <subcellularLocation>
        <location evidence="31">Host cytoplasmic vesicle</location>
    </subcellularLocation>
    <subcellularLocation>
        <location evidence="3">Virion</location>
    </subcellularLocation>
</comment>
<feature type="region of interest" description="Disordered" evidence="34">
    <location>
        <begin position="2819"/>
        <end position="2848"/>
    </location>
</feature>
<dbReference type="GO" id="GO:0003968">
    <property type="term" value="F:RNA-directed RNA polymerase activity"/>
    <property type="evidence" value="ECO:0007669"/>
    <property type="project" value="UniProtKB-KW"/>
</dbReference>
<dbReference type="GO" id="GO:0052170">
    <property type="term" value="P:symbiont-mediated suppression of host innate immune response"/>
    <property type="evidence" value="ECO:0007669"/>
    <property type="project" value="UniProtKB-KW"/>
</dbReference>
<evidence type="ECO:0000256" key="33">
    <source>
        <dbReference type="PROSITE-ProRule" id="PRU01080"/>
    </source>
</evidence>
<dbReference type="GO" id="GO:0004386">
    <property type="term" value="F:helicase activity"/>
    <property type="evidence" value="ECO:0007669"/>
    <property type="project" value="UniProtKB-KW"/>
</dbReference>
<dbReference type="InterPro" id="IPR001650">
    <property type="entry name" value="Helicase_C-like"/>
</dbReference>
<evidence type="ECO:0000256" key="20">
    <source>
        <dbReference type="ARBA" id="ARBA00022806"/>
    </source>
</evidence>
<evidence type="ECO:0000256" key="34">
    <source>
        <dbReference type="SAM" id="MobiDB-lite"/>
    </source>
</evidence>
<dbReference type="GO" id="GO:0019029">
    <property type="term" value="C:helical viral capsid"/>
    <property type="evidence" value="ECO:0007669"/>
    <property type="project" value="UniProtKB-KW"/>
</dbReference>
<dbReference type="GO" id="GO:0044161">
    <property type="term" value="C:host cell cytoplasmic vesicle"/>
    <property type="evidence" value="ECO:0007669"/>
    <property type="project" value="UniProtKB-SubCell"/>
</dbReference>
<dbReference type="GO" id="GO:0006508">
    <property type="term" value="P:proteolysis"/>
    <property type="evidence" value="ECO:0007669"/>
    <property type="project" value="UniProtKB-KW"/>
</dbReference>
<evidence type="ECO:0000259" key="41">
    <source>
        <dbReference type="PROSITE" id="PS51871"/>
    </source>
</evidence>
<feature type="active site" description="For helper component proteinase activity" evidence="33">
    <location>
        <position position="811"/>
    </location>
</feature>
<feature type="transmembrane region" description="Helical" evidence="35">
    <location>
        <begin position="1078"/>
        <end position="1098"/>
    </location>
</feature>
<dbReference type="InterPro" id="IPR013648">
    <property type="entry name" value="PP_Potyviridae"/>
</dbReference>
<evidence type="ECO:0000256" key="26">
    <source>
        <dbReference type="ARBA" id="ARBA00029399"/>
    </source>
</evidence>
<evidence type="ECO:0000256" key="15">
    <source>
        <dbReference type="ARBA" id="ARBA00022670"/>
    </source>
</evidence>
<evidence type="ECO:0000256" key="25">
    <source>
        <dbReference type="ARBA" id="ARBA00023280"/>
    </source>
</evidence>
<dbReference type="InterPro" id="IPR009003">
    <property type="entry name" value="Peptidase_S1_PA"/>
</dbReference>
<feature type="domain" description="Helicase C-terminal" evidence="38">
    <location>
        <begin position="1417"/>
        <end position="1579"/>
    </location>
</feature>
<dbReference type="SUPFAM" id="SSF56672">
    <property type="entry name" value="DNA/RNA polymerases"/>
    <property type="match status" value="1"/>
</dbReference>
<dbReference type="InterPro" id="IPR042308">
    <property type="entry name" value="HC_PRO_CPD_sf"/>
</dbReference>
<feature type="transmembrane region" description="Helical" evidence="35">
    <location>
        <begin position="1010"/>
        <end position="1030"/>
    </location>
</feature>
<evidence type="ECO:0000256" key="27">
    <source>
        <dbReference type="ARBA" id="ARBA00029404"/>
    </source>
</evidence>
<evidence type="ECO:0000256" key="7">
    <source>
        <dbReference type="ARBA" id="ARBA00022484"/>
    </source>
</evidence>
<dbReference type="CDD" id="cd23175">
    <property type="entry name" value="ps-ssRNAv_Potyviridae_RdRp"/>
    <property type="match status" value="1"/>
</dbReference>
<comment type="similarity">
    <text evidence="4">Belongs to the potyviridae genome polyprotein family.</text>
</comment>
<dbReference type="SMART" id="SM00490">
    <property type="entry name" value="HELICc"/>
    <property type="match status" value="1"/>
</dbReference>
<evidence type="ECO:0000256" key="11">
    <source>
        <dbReference type="ARBA" id="ARBA00022553"/>
    </source>
</evidence>
<keyword evidence="35" id="KW-0472">Membrane</keyword>
<dbReference type="SMART" id="SM00487">
    <property type="entry name" value="DEXDc"/>
    <property type="match status" value="1"/>
</dbReference>
<dbReference type="GO" id="GO:0005524">
    <property type="term" value="F:ATP binding"/>
    <property type="evidence" value="ECO:0007669"/>
    <property type="project" value="UniProtKB-KW"/>
</dbReference>
<evidence type="ECO:0000259" key="37">
    <source>
        <dbReference type="PROSITE" id="PS51192"/>
    </source>
</evidence>
<evidence type="ECO:0000256" key="14">
    <source>
        <dbReference type="ARBA" id="ARBA00022632"/>
    </source>
</evidence>
<keyword evidence="24" id="KW-0693">Viral RNA replication</keyword>
<reference evidence="42" key="1">
    <citation type="journal article" date="2017" name="Arch. Virol.">
        <title>Complete genome sequence of longan witches' broom-associated virus, a novel member of the family Potyviridae.</title>
        <authorList>
            <person name="Seo J.K."/>
            <person name="Kim M.K."/>
            <person name="Kwak H.R."/>
            <person name="Kim J.S."/>
            <person name="Choi H.S."/>
        </authorList>
    </citation>
    <scope>NUCLEOTIDE SEQUENCE [LARGE SCALE GENOMIC DNA]</scope>
    <source>
        <strain evidence="42">Han1</strain>
    </source>
</reference>
<comment type="function">
    <text evidence="32">Mediates the cap-independent, EIF4E-dependent translation of viral genomic RNAs. Binds to the cap-binding site of host EIF4E and thus interferes with the host EIF4E-dependent mRNA export and translation. VPg-RNA directly binds EIF4E and is a template for transcription. Also forms trimeric complexes with EIF4E-EIF4G, which are templates for translation.</text>
</comment>
<dbReference type="Pfam" id="PF00767">
    <property type="entry name" value="Poty_coat"/>
    <property type="match status" value="1"/>
</dbReference>
<evidence type="ECO:0000256" key="5">
    <source>
        <dbReference type="ARBA" id="ARBA00020107"/>
    </source>
</evidence>
<comment type="function">
    <text evidence="27">An RNA-dependent RNA polymerase that plays an essential role in the virus replication.</text>
</comment>
<keyword evidence="16" id="KW-0808">Transferase</keyword>
<evidence type="ECO:0000259" key="39">
    <source>
        <dbReference type="PROSITE" id="PS51436"/>
    </source>
</evidence>
<evidence type="ECO:0000259" key="40">
    <source>
        <dbReference type="PROSITE" id="PS51744"/>
    </source>
</evidence>
<feature type="domain" description="RdRp catalytic" evidence="36">
    <location>
        <begin position="2529"/>
        <end position="2647"/>
    </location>
</feature>
<evidence type="ECO:0000256" key="31">
    <source>
        <dbReference type="ARBA" id="ARBA00034108"/>
    </source>
</evidence>
<dbReference type="InterPro" id="IPR001730">
    <property type="entry name" value="Potyv_NIa-pro_dom"/>
</dbReference>
<evidence type="ECO:0000256" key="23">
    <source>
        <dbReference type="ARBA" id="ARBA00022844"/>
    </source>
</evidence>
<keyword evidence="25" id="KW-0899">Viral immunoevasion</keyword>
<dbReference type="InterPro" id="IPR002540">
    <property type="entry name" value="Pept_S30_P1_potyvir"/>
</dbReference>
<dbReference type="InterPro" id="IPR011545">
    <property type="entry name" value="DEAD/DEAH_box_helicase_dom"/>
</dbReference>
<keyword evidence="14" id="KW-1090">Inhibition of host innate immune response by virus</keyword>
<evidence type="ECO:0000256" key="4">
    <source>
        <dbReference type="ARBA" id="ARBA00006064"/>
    </source>
</evidence>
<dbReference type="Pfam" id="PF00680">
    <property type="entry name" value="RdRP_1"/>
    <property type="match status" value="1"/>
</dbReference>
<feature type="transmembrane region" description="Helical" evidence="35">
    <location>
        <begin position="1833"/>
        <end position="1856"/>
    </location>
</feature>
<dbReference type="InterPro" id="IPR001456">
    <property type="entry name" value="HC-pro"/>
</dbReference>
<evidence type="ECO:0000256" key="10">
    <source>
        <dbReference type="ARBA" id="ARBA00022520"/>
    </source>
</evidence>
<dbReference type="Pfam" id="PF01577">
    <property type="entry name" value="Peptidase_S30"/>
    <property type="match status" value="1"/>
</dbReference>
<dbReference type="InterPro" id="IPR001205">
    <property type="entry name" value="RNA-dir_pol_C"/>
</dbReference>
<keyword evidence="22" id="KW-0067">ATP-binding</keyword>
<dbReference type="PROSITE" id="PS51436">
    <property type="entry name" value="POTYVIRUS_NIA_PRO"/>
    <property type="match status" value="1"/>
</dbReference>
<evidence type="ECO:0000256" key="17">
    <source>
        <dbReference type="ARBA" id="ARBA00022695"/>
    </source>
</evidence>
<dbReference type="EMBL" id="KY649478">
    <property type="protein sequence ID" value="ARS65734.1"/>
    <property type="molecule type" value="Genomic_RNA"/>
</dbReference>
<keyword evidence="35" id="KW-0812">Transmembrane</keyword>
<dbReference type="GO" id="GO:0006351">
    <property type="term" value="P:DNA-templated transcription"/>
    <property type="evidence" value="ECO:0007669"/>
    <property type="project" value="InterPro"/>
</dbReference>
<dbReference type="Proteomes" id="UP000204246">
    <property type="component" value="Segment"/>
</dbReference>
<evidence type="ECO:0000313" key="42">
    <source>
        <dbReference type="EMBL" id="ARS65734.1"/>
    </source>
</evidence>
<dbReference type="InterPro" id="IPR001592">
    <property type="entry name" value="Poty_coat"/>
</dbReference>
<dbReference type="Pfam" id="PF00851">
    <property type="entry name" value="Peptidase_C6"/>
    <property type="match status" value="1"/>
</dbReference>
<protein>
    <recommendedName>
        <fullName evidence="5">Genome polyprotein</fullName>
    </recommendedName>
</protein>
<evidence type="ECO:0000256" key="19">
    <source>
        <dbReference type="ARBA" id="ARBA00022801"/>
    </source>
</evidence>
<evidence type="ECO:0000256" key="28">
    <source>
        <dbReference type="ARBA" id="ARBA00029405"/>
    </source>
</evidence>
<sequence>MNQVPAFGRAWQILGDPKADEFICNLVHESQNGPVTSSVHIGSIEVPLHYVVNYFGPLLDNTVHTSAYINARQTYKYYGNTGEHVLNHKLATVRGYRYWPQNGTFQCPECGVISFNSKHVDNHHTPGCGLIPADLIKAEGPQAIEGIVISPAGHSEPEVPTQITNHEVPIEVVSNEVLTPQGETEESWLTQEHIVETITTAYDCTTVRTDRTIRQLGGGVNWEVRRRRVRRKTPISGGKKILVQSVQLDQLVAEVLGICVTSQIPLEVLDLPGFTQRKHRGARFLKVATRHEAEGETTGGPLSYNRKIDVAHGFARNLLRNPFLYQAIQPIQRGTIRSAWIRPGWSGMILRQCDVRDRYNFDWDENGICVVRGRGSTGMILNAMKTYPENEPITYYSGESSGSTRVAVLDETSRLFIKTFMPPEVAVDDNILKGISKMSLEQYRHAVLNSSGMRSLILSKKPEELALAELIKGIFQISPLTTPVSMRTIIPLFDDPFVDPSLATLAAEINRNAAMIGEVANTLQRLTGEMVNNKEMFNTLSNLTKRLSQTTAIDHAAAQRHLTAIGSQLRRGQIDVRCTTSSHVNFPSRRLSLDSLCDADGNLAIFSFVSMPGRIYDLAGSDVTMNGDTIQRIVGRYLNVDNEGVFVSAVEDYAAGSVSALTIPRPTQGGKHCFVRSTSENGQVIFGCLHDHHGEPCLTTRIQPCLDSLSFGPTTLSNRIRLDTRYKGKKLCPINGYCYLNFFVIALLTVPPDHVWKYLRVGVSNAVKKLGAWPPLREVLVTLVETFRGNAEVLDTPCPTMVVDHAGKKIHVLNMFGLKTVHHHTLAVSTIGQLINSFTVECTGDMLDYAVGGWSHNMCKAIQDPRFLVQMVRTDPKPFLESLLSPSAVRQMARVLENRHYYSRVVSMDERFVDLVIRMRTVGKNIQRMERTIQDLRFHCVQSDSFEGPLTRIDPELGERFRQLRISREQDLVEQLEVNIMDRVFSEEKNFLLIEQEASLMLDQGYEESLSWFALLVGYIYTAICALYSACGRGARFVWTFLHPVSLFTPVETFKGMLIRRAFTVGRYFFFGSVLDKFVGTLTPLLIVPLIALIMFFVSRIRKLRGRGVFGNDQFIAEPQAAQAQPRHLQILAWIAMFGFFLDTRWAQAAYETLNKFRTFYSILSSPTAEPQAGVSEIEEVLQDVNQFYTVELHQDPKEFFHDVCPGATFEGWLRSRSGLTRVGQLPQYGGTRLDVTRETIVEVADAIRSSNSTNFLIKGHVGCGKSTRLPAHIAAHGSVLICEPTRALATNVKESLLKVCGVDASIMMRGYSVTGRSNVTVSTYGYALNWLINNPSELSRFDYFQFDEVHQFDSNAIVLYNWLLNNHPTKKIYKTTATPHGQAPVLQSEKGVEIRTASACSLEVFAREQGTGMAHDVTGFGKVAIVFVASYRDVDRLSDELKKRNPHFGVIKADGRFLRNIVSLESKVTAEKGDFIFVVATNSIENGVTLTADVVVDFGFKIIGSIDHDNRALVTKRVPISAAERVQRLGRVGRFKPGVALKIGDGVDAESTIPDDVALEAALLSFAHGVVPCLINVDCSGFEKMTIPQIRTASNFELPLLFVSHFVGPTGSIPREVYNVFKSLLLRDCGLTIPEVYEISIYGNGWFTVDRYKTLGLIQQDEEAKGLLPYFCQQVSQATYHDLIVAVAASHNGAGSRLTLPPLDADKAILRISAEEDVRSVVLEYATSLLQENNEKLRRIKEMRAVGCANNLFSALNINFAEKQRTLQTKYEENIAALNRLKVQAQNLIDNGDSGQLRNFLLANPELCSCVQTEGLTCDTVRETLLGEKSGVGSIPIICILMGLGCVSIAAYMFLMMRKQYAEEQAKIRYNRMKRSGHIDDEGDVYEAAGNQGDIEERFAKNYKARAKIARDRAGGVVKPIQANIGKAFYTLYDVDPEQFDSVTLYDPATQTKRKVTIEKGYGSFNLQQVIEDFTDEISGNSVNWGDTTEVVKATFEAEDKPEAYTINLTRHNPRRVNKTGPNLAGFPDKLGEWRQSGPTARTASMIAEPQGMFSPGPSPVKTIENAIARASCGSQIVNVVITDRHLVAPMHLAELQGDLFVKTGYGVFSFGSIKKLKVRQVDALDLVILDLPGDFLSLGSKVMFRPPKSGERVVLVTSTATKQGLLYEYSGEGVVTKDKDNKNGDFWVHHISTSKGHCGGPLVSITDRKIVGFHTHGVWHFGVVVKNLFAPVTDSMIKMMQGIDLGVKVDWVYNKDIINVGISSIDKTPIAFPFANWIHDIMSIAQPQGEIMGHHLGNNLDLMAGFDKTLTTRHVIKGKCLTFCDFVANHKNGTFSEKLGTRAPSILNGPAFVKDLMKYDQPIPVNQVDIKSFEKAFSRTVKVLEVAGFVRNSLKYVWNFEEVVNDMNWDAAMGCAYEGKKKDWFEAASLEELQAAHMDSIYRLYNGSMGLWTGSLKAELRPIEKVIEGKTRVYTSAPIDCLFGAKTLVDSFNHAFYSAHLQGPWTVGINPYNLGWERLYKKLDGHEAYIDADGSQYDSSLTPFVFNFVVKLRLEFMEDDDFAKTCLENLYTQIIHTPIVTIDGLVVQKHKGNNSGQPSTVVDNTLILIMAMEYMKVKLNVDDIDFVANGDDLLIGGSRVSIDKISAEGSLVFQELGMKYDFSSVHSDLKEVEYMSQRFHEYQGHIIPKLSEERILSILEWRRNDEFDKRVSAIAAAHLASFGYPDLMALIEEYAVHYGALMDQAVVLLARDKIESIYLADGTLPGELVIETQAGEMTDEEWAAMSSQERESWNSHSSNQRPVDAPINDDIWGRMTRQQQAAWNSHHPTEQRPLRAENGGPQDINEDQTQNQMVIFPPSKQNNALAGYSPSVIQQPMSVVKALINYTPAREAVAASVASFEGLNRWKEGIMKDCGWTAQQFDQIIPLWLVYTAENGTSEEMLTQEKWKAAEGTTQHLYDIKPFITHAKPTLRSIMRHFSAYTSAYLLMRARNEGYITTWGRNAGLTDPSFGHVAFDYWVPNNCTPRDLQAHHEMAHLHIGKKTRDALVTAKLNDGDTQRIMGTTTNDAMGGRRNLAGITYGGVV</sequence>
<dbReference type="Gene3D" id="3.40.50.300">
    <property type="entry name" value="P-loop containing nucleotide triphosphate hydrolases"/>
    <property type="match status" value="2"/>
</dbReference>
<feature type="domain" description="Peptidase C4" evidence="39">
    <location>
        <begin position="2042"/>
        <end position="2269"/>
    </location>
</feature>
<dbReference type="PANTHER" id="PTHR18934:SF119">
    <property type="entry name" value="ATP-DEPENDENT RNA HELICASE A"/>
    <property type="match status" value="1"/>
</dbReference>
<dbReference type="GO" id="GO:0039694">
    <property type="term" value="P:viral RNA genome replication"/>
    <property type="evidence" value="ECO:0007669"/>
    <property type="project" value="InterPro"/>
</dbReference>
<dbReference type="InterPro" id="IPR043504">
    <property type="entry name" value="Peptidase_S1_PA_chymotrypsin"/>
</dbReference>
<evidence type="ECO:0000256" key="21">
    <source>
        <dbReference type="ARBA" id="ARBA00022807"/>
    </source>
</evidence>
<dbReference type="PANTHER" id="PTHR18934">
    <property type="entry name" value="ATP-DEPENDENT RNA HELICASE"/>
    <property type="match status" value="1"/>
</dbReference>
<dbReference type="PROSITE" id="PS51744">
    <property type="entry name" value="HC_PRO_CPD"/>
    <property type="match status" value="1"/>
</dbReference>
<keyword evidence="20" id="KW-0347">Helicase</keyword>
<evidence type="ECO:0000256" key="35">
    <source>
        <dbReference type="SAM" id="Phobius"/>
    </source>
</evidence>
<keyword evidence="23" id="KW-0946">Virion</keyword>
<comment type="function">
    <text evidence="30">Indispensable for virus replication.</text>
</comment>
<comment type="function">
    <text evidence="28">Involved in aphid transmission, cell-to-cell and systemis movement, encapsidation of the viral RNA and in the regulation of viral RNA amplification.</text>
</comment>
<dbReference type="Gene3D" id="3.90.70.150">
    <property type="entry name" value="Helper component proteinase"/>
    <property type="match status" value="1"/>
</dbReference>
<evidence type="ECO:0000256" key="32">
    <source>
        <dbReference type="ARBA" id="ARBA00045403"/>
    </source>
</evidence>
<dbReference type="PRINTS" id="PR00966">
    <property type="entry name" value="NIAPOTYPTASE"/>
</dbReference>
<dbReference type="PROSITE" id="PS51871">
    <property type="entry name" value="PV_P1_PRO"/>
    <property type="match status" value="1"/>
</dbReference>
<dbReference type="InterPro" id="IPR014001">
    <property type="entry name" value="Helicase_ATP-bd"/>
</dbReference>
<evidence type="ECO:0000259" key="36">
    <source>
        <dbReference type="PROSITE" id="PS50507"/>
    </source>
</evidence>
<dbReference type="InterPro" id="IPR027417">
    <property type="entry name" value="P-loop_NTPase"/>
</dbReference>
<dbReference type="GeneID" id="32928438"/>
<evidence type="ECO:0000256" key="8">
    <source>
        <dbReference type="ARBA" id="ARBA00022488"/>
    </source>
</evidence>
<name>A0A1X9ZM32_9POTY</name>
<keyword evidence="19" id="KW-0378">Hydrolase</keyword>
<dbReference type="Pfam" id="PF00863">
    <property type="entry name" value="Peptidase_C4"/>
    <property type="match status" value="1"/>
</dbReference>
<feature type="region of interest" description="Disordered" evidence="34">
    <location>
        <begin position="2784"/>
        <end position="2806"/>
    </location>
</feature>
<keyword evidence="12" id="KW-0167">Capsid protein</keyword>
<keyword evidence="35" id="KW-1133">Transmembrane helix</keyword>
<dbReference type="InterPro" id="IPR043502">
    <property type="entry name" value="DNA/RNA_pol_sf"/>
</dbReference>
<evidence type="ECO:0000256" key="9">
    <source>
        <dbReference type="ARBA" id="ARBA00022497"/>
    </source>
</evidence>
<evidence type="ECO:0000256" key="1">
    <source>
        <dbReference type="ARBA" id="ARBA00000785"/>
    </source>
</evidence>
<keyword evidence="13" id="KW-0945">Host-virus interaction</keyword>
<comment type="catalytic activity">
    <reaction evidence="2">
        <text>Hydrolyzes a Gly-|-Gly bond at its own C-terminus, commonly in the sequence -Tyr-Xaa-Val-Gly-|-Gly, in the processing of the potyviral polyprotein.</text>
        <dbReference type="EC" id="3.4.22.45"/>
    </reaction>
</comment>
<organism evidence="42">
    <name type="scientific">Longan witches broom-associated virus</name>
    <dbReference type="NCBI Taxonomy" id="1993907"/>
    <lineage>
        <taxon>Viruses</taxon>
        <taxon>Riboviria</taxon>
        <taxon>Orthornavirae</taxon>
        <taxon>Pisuviricota</taxon>
        <taxon>Stelpaviricetes</taxon>
        <taxon>Patatavirales</taxon>
        <taxon>Potyviridae</taxon>
    </lineage>
</organism>
<evidence type="ECO:0000259" key="38">
    <source>
        <dbReference type="PROSITE" id="PS51194"/>
    </source>
</evidence>
<evidence type="ECO:0000256" key="2">
    <source>
        <dbReference type="ARBA" id="ARBA00001848"/>
    </source>
</evidence>
<dbReference type="GO" id="GO:0004197">
    <property type="term" value="F:cysteine-type endopeptidase activity"/>
    <property type="evidence" value="ECO:0007669"/>
    <property type="project" value="InterPro"/>
</dbReference>
<keyword evidence="21" id="KW-0788">Thiol protease</keyword>
<keyword evidence="7" id="KW-0696">RNA-directed RNA polymerase</keyword>
<feature type="domain" description="Helicase ATP-binding" evidence="37">
    <location>
        <begin position="1247"/>
        <end position="1398"/>
    </location>
</feature>
<dbReference type="PROSITE" id="PS50507">
    <property type="entry name" value="RDRP_SSRNA_POS"/>
    <property type="match status" value="1"/>
</dbReference>
<feature type="transmembrane region" description="Helical" evidence="35">
    <location>
        <begin position="1037"/>
        <end position="1058"/>
    </location>
</feature>